<keyword evidence="1" id="KW-0809">Transit peptide</keyword>
<dbReference type="NCBIfam" id="TIGR03317">
    <property type="entry name" value="ygfZ_signature"/>
    <property type="match status" value="1"/>
</dbReference>
<dbReference type="Gene3D" id="3.30.1360.120">
    <property type="entry name" value="Probable tRNA modification gtpase trme, domain 1"/>
    <property type="match status" value="2"/>
</dbReference>
<dbReference type="PANTHER" id="PTHR22602:SF0">
    <property type="entry name" value="TRANSFERASE CAF17, MITOCHONDRIAL-RELATED"/>
    <property type="match status" value="1"/>
</dbReference>
<protein>
    <submittedName>
        <fullName evidence="4">Folate-binding protein YgfZ</fullName>
    </submittedName>
</protein>
<dbReference type="EMBL" id="JABFCZ010000016">
    <property type="protein sequence ID" value="MBD1547622.1"/>
    <property type="molecule type" value="Genomic_DNA"/>
</dbReference>
<evidence type="ECO:0000313" key="5">
    <source>
        <dbReference type="Proteomes" id="UP000598467"/>
    </source>
</evidence>
<dbReference type="InterPro" id="IPR027266">
    <property type="entry name" value="TrmE/GcvT-like"/>
</dbReference>
<dbReference type="Proteomes" id="UP000598467">
    <property type="component" value="Unassembled WGS sequence"/>
</dbReference>
<evidence type="ECO:0000259" key="2">
    <source>
        <dbReference type="Pfam" id="PF01571"/>
    </source>
</evidence>
<dbReference type="SUPFAM" id="SSF103025">
    <property type="entry name" value="Folate-binding domain"/>
    <property type="match status" value="1"/>
</dbReference>
<comment type="caution">
    <text evidence="4">The sequence shown here is derived from an EMBL/GenBank/DDBJ whole genome shotgun (WGS) entry which is preliminary data.</text>
</comment>
<dbReference type="PIRSF" id="PIRSF006487">
    <property type="entry name" value="GcvT"/>
    <property type="match status" value="1"/>
</dbReference>
<dbReference type="Pfam" id="PF25455">
    <property type="entry name" value="Beta-barrel_CAF17_C"/>
    <property type="match status" value="1"/>
</dbReference>
<evidence type="ECO:0000256" key="1">
    <source>
        <dbReference type="ARBA" id="ARBA00022946"/>
    </source>
</evidence>
<accession>A0A926P5C9</accession>
<evidence type="ECO:0000313" key="4">
    <source>
        <dbReference type="EMBL" id="MBD1547622.1"/>
    </source>
</evidence>
<evidence type="ECO:0000259" key="3">
    <source>
        <dbReference type="Pfam" id="PF25455"/>
    </source>
</evidence>
<name>A0A926P5C9_9HYPH</name>
<dbReference type="Pfam" id="PF01571">
    <property type="entry name" value="GCV_T"/>
    <property type="match status" value="1"/>
</dbReference>
<reference evidence="4" key="1">
    <citation type="submission" date="2020-05" db="EMBL/GenBank/DDBJ databases">
        <title>Identification of trans-AT polyketide cluster in two marine bacteria, producers of a novel glutaramide-containing polyketide sesbanimide D and analogs.</title>
        <authorList>
            <person name="Kacar D."/>
            <person name="Rodriguez P."/>
            <person name="Canedo L."/>
            <person name="Gonzalez E."/>
            <person name="Galan B."/>
            <person name="De La Calle F."/>
            <person name="Garcia J.L."/>
        </authorList>
    </citation>
    <scope>NUCLEOTIDE SEQUENCE</scope>
    <source>
        <strain evidence="4">PHM038</strain>
    </source>
</reference>
<sequence length="297" mass="31492">MTKPQFAILPNRGVIRVSGPDAHHFLQNLITADMEEIDNRGAGYGALLTPQGKILFDFLILKDGDSYLLDTPAETLADLAKRLTFYRLRSKVEVVDASSDLGVFACWNGAPPKDLPGVRAEDPRLAALGWRVIGEPEAVKPALEAGGFAEADYAAHRIALGVPEGLADFAYSDVFPHDADMDQLGGVSFSKGCYVGQEVVSRVHHRGTARKRIIRVSSEADLPAPGTEITADGKVMGTLGSVARGTGGTQGLALVRLDKAAAALKNGTPFHCGSNEVTLALPDWAGFGWPEDAAGDD</sequence>
<dbReference type="AlphaFoldDB" id="A0A926P5C9"/>
<dbReference type="PANTHER" id="PTHR22602">
    <property type="entry name" value="TRANSFERASE CAF17, MITOCHONDRIAL-RELATED"/>
    <property type="match status" value="1"/>
</dbReference>
<organism evidence="4 5">
    <name type="scientific">Roseibium aggregatum</name>
    <dbReference type="NCBI Taxonomy" id="187304"/>
    <lineage>
        <taxon>Bacteria</taxon>
        <taxon>Pseudomonadati</taxon>
        <taxon>Pseudomonadota</taxon>
        <taxon>Alphaproteobacteria</taxon>
        <taxon>Hyphomicrobiales</taxon>
        <taxon>Stappiaceae</taxon>
        <taxon>Roseibium</taxon>
    </lineage>
</organism>
<dbReference type="InterPro" id="IPR006222">
    <property type="entry name" value="GCVT_N"/>
</dbReference>
<dbReference type="InterPro" id="IPR017703">
    <property type="entry name" value="YgfZ/GCV_T_CS"/>
</dbReference>
<dbReference type="InterPro" id="IPR057460">
    <property type="entry name" value="CAF17_C"/>
</dbReference>
<gene>
    <name evidence="4" type="ORF">HK439_15245</name>
</gene>
<dbReference type="InterPro" id="IPR045179">
    <property type="entry name" value="YgfZ/GcvT"/>
</dbReference>
<feature type="domain" description="GCVT N-terminal" evidence="2">
    <location>
        <begin position="14"/>
        <end position="105"/>
    </location>
</feature>
<proteinExistence type="predicted"/>
<dbReference type="RefSeq" id="WP_190292377.1">
    <property type="nucleotide sequence ID" value="NZ_JABFCZ010000016.1"/>
</dbReference>
<dbReference type="GO" id="GO:0016226">
    <property type="term" value="P:iron-sulfur cluster assembly"/>
    <property type="evidence" value="ECO:0007669"/>
    <property type="project" value="TreeGrafter"/>
</dbReference>
<feature type="domain" description="CAF17 C-terminal" evidence="3">
    <location>
        <begin position="210"/>
        <end position="286"/>
    </location>
</feature>